<dbReference type="OrthoDB" id="9970208at2"/>
<dbReference type="Proteomes" id="UP000076959">
    <property type="component" value="Unassembled WGS sequence"/>
</dbReference>
<dbReference type="EMBL" id="LUUB01000065">
    <property type="protein sequence ID" value="OAF07819.1"/>
    <property type="molecule type" value="Genomic_DNA"/>
</dbReference>
<protein>
    <submittedName>
        <fullName evidence="1">Uncharacterized protein</fullName>
    </submittedName>
</protein>
<dbReference type="AlphaFoldDB" id="A0A176YP26"/>
<reference evidence="1 2" key="1">
    <citation type="submission" date="2016-03" db="EMBL/GenBank/DDBJ databases">
        <title>Draft Genome Sequence of the Strain BR 10245 (Bradyrhizobium sp.) isolated from nodules of Centrolobium paraense.</title>
        <authorList>
            <person name="Simoes-Araujo J.L.Sr."/>
            <person name="Barauna A.C."/>
            <person name="Silva K."/>
            <person name="Zilli J.E."/>
        </authorList>
    </citation>
    <scope>NUCLEOTIDE SEQUENCE [LARGE SCALE GENOMIC DNA]</scope>
    <source>
        <strain evidence="1 2">BR 10245</strain>
    </source>
</reference>
<accession>A0A176YP26</accession>
<gene>
    <name evidence="1" type="ORF">AYJ54_17120</name>
</gene>
<evidence type="ECO:0000313" key="2">
    <source>
        <dbReference type="Proteomes" id="UP000076959"/>
    </source>
</evidence>
<organism evidence="1 2">
    <name type="scientific">Bradyrhizobium centrolobii</name>
    <dbReference type="NCBI Taxonomy" id="1505087"/>
    <lineage>
        <taxon>Bacteria</taxon>
        <taxon>Pseudomonadati</taxon>
        <taxon>Pseudomonadota</taxon>
        <taxon>Alphaproteobacteria</taxon>
        <taxon>Hyphomicrobiales</taxon>
        <taxon>Nitrobacteraceae</taxon>
        <taxon>Bradyrhizobium</taxon>
    </lineage>
</organism>
<dbReference type="RefSeq" id="WP_063702043.1">
    <property type="nucleotide sequence ID" value="NZ_LUUB01000065.1"/>
</dbReference>
<name>A0A176YP26_9BRAD</name>
<keyword evidence="2" id="KW-1185">Reference proteome</keyword>
<comment type="caution">
    <text evidence="1">The sequence shown here is derived from an EMBL/GenBank/DDBJ whole genome shotgun (WGS) entry which is preliminary data.</text>
</comment>
<sequence>MAISLTDDADRSIFKVSKLLLEPKPRHENRSPAYFGRHAQAHDATLFLGGDGRLLLLLTAS</sequence>
<proteinExistence type="predicted"/>
<dbReference type="STRING" id="1505087.AYJ54_17120"/>
<evidence type="ECO:0000313" key="1">
    <source>
        <dbReference type="EMBL" id="OAF07819.1"/>
    </source>
</evidence>